<evidence type="ECO:0000256" key="1">
    <source>
        <dbReference type="SAM" id="MobiDB-lite"/>
    </source>
</evidence>
<name>A0A914W8P1_9BILA</name>
<feature type="region of interest" description="Disordered" evidence="1">
    <location>
        <begin position="24"/>
        <end position="50"/>
    </location>
</feature>
<accession>A0A914W8P1</accession>
<evidence type="ECO:0000313" key="2">
    <source>
        <dbReference type="Proteomes" id="UP000887566"/>
    </source>
</evidence>
<feature type="compositionally biased region" description="Basic and acidic residues" evidence="1">
    <location>
        <begin position="26"/>
        <end position="50"/>
    </location>
</feature>
<organism evidence="2 3">
    <name type="scientific">Plectus sambesii</name>
    <dbReference type="NCBI Taxonomy" id="2011161"/>
    <lineage>
        <taxon>Eukaryota</taxon>
        <taxon>Metazoa</taxon>
        <taxon>Ecdysozoa</taxon>
        <taxon>Nematoda</taxon>
        <taxon>Chromadorea</taxon>
        <taxon>Plectida</taxon>
        <taxon>Plectina</taxon>
        <taxon>Plectoidea</taxon>
        <taxon>Plectidae</taxon>
        <taxon>Plectus</taxon>
    </lineage>
</organism>
<sequence>IADERVRSLATSYSSMRLCSYLAPSPREKSVTAGEKASEGEREREREREREKRKLVDFSSVVCRRLPSIQPADHSLLWFLAELT</sequence>
<evidence type="ECO:0000313" key="3">
    <source>
        <dbReference type="WBParaSite" id="PSAMB.scaffold3335size18694.g21083.t1"/>
    </source>
</evidence>
<dbReference type="Proteomes" id="UP000887566">
    <property type="component" value="Unplaced"/>
</dbReference>
<reference evidence="3" key="1">
    <citation type="submission" date="2022-11" db="UniProtKB">
        <authorList>
            <consortium name="WormBaseParasite"/>
        </authorList>
    </citation>
    <scope>IDENTIFICATION</scope>
</reference>
<keyword evidence="2" id="KW-1185">Reference proteome</keyword>
<dbReference type="WBParaSite" id="PSAMB.scaffold3335size18694.g21083.t1">
    <property type="protein sequence ID" value="PSAMB.scaffold3335size18694.g21083.t1"/>
    <property type="gene ID" value="PSAMB.scaffold3335size18694.g21083"/>
</dbReference>
<proteinExistence type="predicted"/>
<protein>
    <submittedName>
        <fullName evidence="3">Uncharacterized protein</fullName>
    </submittedName>
</protein>
<dbReference type="AlphaFoldDB" id="A0A914W8P1"/>